<accession>A0ABR1T0Y2</accession>
<keyword evidence="6" id="KW-1185">Reference proteome</keyword>
<protein>
    <submittedName>
        <fullName evidence="5">P450 monooxygenase</fullName>
    </submittedName>
</protein>
<evidence type="ECO:0000256" key="2">
    <source>
        <dbReference type="ARBA" id="ARBA00022617"/>
    </source>
</evidence>
<dbReference type="GO" id="GO:0004497">
    <property type="term" value="F:monooxygenase activity"/>
    <property type="evidence" value="ECO:0007669"/>
    <property type="project" value="UniProtKB-KW"/>
</dbReference>
<comment type="caution">
    <text evidence="5">The sequence shown here is derived from an EMBL/GenBank/DDBJ whole genome shotgun (WGS) entry which is preliminary data.</text>
</comment>
<evidence type="ECO:0000313" key="6">
    <source>
        <dbReference type="Proteomes" id="UP001396898"/>
    </source>
</evidence>
<dbReference type="InterPro" id="IPR001128">
    <property type="entry name" value="Cyt_P450"/>
</dbReference>
<dbReference type="Pfam" id="PF00067">
    <property type="entry name" value="p450"/>
    <property type="match status" value="1"/>
</dbReference>
<proteinExistence type="inferred from homology"/>
<evidence type="ECO:0000313" key="5">
    <source>
        <dbReference type="EMBL" id="KAK8040228.1"/>
    </source>
</evidence>
<organism evidence="5 6">
    <name type="scientific">Apiospora marii</name>
    <dbReference type="NCBI Taxonomy" id="335849"/>
    <lineage>
        <taxon>Eukaryota</taxon>
        <taxon>Fungi</taxon>
        <taxon>Dikarya</taxon>
        <taxon>Ascomycota</taxon>
        <taxon>Pezizomycotina</taxon>
        <taxon>Sordariomycetes</taxon>
        <taxon>Xylariomycetidae</taxon>
        <taxon>Amphisphaeriales</taxon>
        <taxon>Apiosporaceae</taxon>
        <taxon>Apiospora</taxon>
    </lineage>
</organism>
<evidence type="ECO:0000256" key="3">
    <source>
        <dbReference type="ARBA" id="ARBA00022723"/>
    </source>
</evidence>
<dbReference type="Proteomes" id="UP001396898">
    <property type="component" value="Unassembled WGS sequence"/>
</dbReference>
<comment type="similarity">
    <text evidence="1">Belongs to the cytochrome P450 family.</text>
</comment>
<dbReference type="PANTHER" id="PTHR24305:SF166">
    <property type="entry name" value="CYTOCHROME P450 12A4, MITOCHONDRIAL-RELATED"/>
    <property type="match status" value="1"/>
</dbReference>
<dbReference type="SUPFAM" id="SSF48264">
    <property type="entry name" value="Cytochrome P450"/>
    <property type="match status" value="1"/>
</dbReference>
<keyword evidence="4" id="KW-0408">Iron</keyword>
<keyword evidence="3" id="KW-0479">Metal-binding</keyword>
<keyword evidence="5" id="KW-0560">Oxidoreductase</keyword>
<dbReference type="PANTHER" id="PTHR24305">
    <property type="entry name" value="CYTOCHROME P450"/>
    <property type="match status" value="1"/>
</dbReference>
<dbReference type="Gene3D" id="1.10.630.10">
    <property type="entry name" value="Cytochrome P450"/>
    <property type="match status" value="2"/>
</dbReference>
<keyword evidence="5" id="KW-0503">Monooxygenase</keyword>
<evidence type="ECO:0000256" key="1">
    <source>
        <dbReference type="ARBA" id="ARBA00010617"/>
    </source>
</evidence>
<gene>
    <name evidence="5" type="ORF">PG991_000016</name>
</gene>
<sequence>MENVTFDIIGLACLGRDFNLVRGSEAELARDYRDVTGPHMLLYFVLSACFSFSFVQSLPWTKNKVFNDSTRSMRRVCQQFVQEKKELLATSAGAQVDILSRLLVTDHDTTSATLTWIFYLLAKYPEWQTNIRDEVAKVDLPLAGGSSVETTLEGLAILNGVNNETLRLSCIGKDFAKAELRCILATLAKAFEWRLDMEEKHVVAAGAITIKPQNGLFLKKKPVNAAS</sequence>
<dbReference type="InterPro" id="IPR050121">
    <property type="entry name" value="Cytochrome_P450_monoxygenase"/>
</dbReference>
<dbReference type="InterPro" id="IPR036396">
    <property type="entry name" value="Cyt_P450_sf"/>
</dbReference>
<name>A0ABR1T0Y2_9PEZI</name>
<evidence type="ECO:0000256" key="4">
    <source>
        <dbReference type="ARBA" id="ARBA00023004"/>
    </source>
</evidence>
<reference evidence="5 6" key="1">
    <citation type="submission" date="2023-01" db="EMBL/GenBank/DDBJ databases">
        <title>Analysis of 21 Apiospora genomes using comparative genomics revels a genus with tremendous synthesis potential of carbohydrate active enzymes and secondary metabolites.</title>
        <authorList>
            <person name="Sorensen T."/>
        </authorList>
    </citation>
    <scope>NUCLEOTIDE SEQUENCE [LARGE SCALE GENOMIC DNA]</scope>
    <source>
        <strain evidence="5 6">CBS 20057</strain>
    </source>
</reference>
<keyword evidence="2" id="KW-0349">Heme</keyword>
<dbReference type="EMBL" id="JAQQWI010000001">
    <property type="protein sequence ID" value="KAK8040228.1"/>
    <property type="molecule type" value="Genomic_DNA"/>
</dbReference>